<dbReference type="CDD" id="cd06578">
    <property type="entry name" value="HemD"/>
    <property type="match status" value="1"/>
</dbReference>
<protein>
    <submittedName>
        <fullName evidence="2">Uroporphyrinogen-III synthase</fullName>
    </submittedName>
</protein>
<gene>
    <name evidence="2" type="ORF">EF806_01635</name>
</gene>
<dbReference type="Proteomes" id="UP000317158">
    <property type="component" value="Unassembled WGS sequence"/>
</dbReference>
<proteinExistence type="predicted"/>
<evidence type="ECO:0000259" key="1">
    <source>
        <dbReference type="Pfam" id="PF02602"/>
    </source>
</evidence>
<dbReference type="GO" id="GO:0004852">
    <property type="term" value="F:uroporphyrinogen-III synthase activity"/>
    <property type="evidence" value="ECO:0007669"/>
    <property type="project" value="InterPro"/>
</dbReference>
<dbReference type="SUPFAM" id="SSF69618">
    <property type="entry name" value="HemD-like"/>
    <property type="match status" value="1"/>
</dbReference>
<reference evidence="2 3" key="1">
    <citation type="journal article" date="2019" name="Nat. Microbiol.">
        <title>Wide diversity of methane and short-chain alkane metabolisms in uncultured archaea.</title>
        <authorList>
            <person name="Borrel G."/>
            <person name="Adam P.S."/>
            <person name="McKay L.J."/>
            <person name="Chen L.X."/>
            <person name="Sierra-Garcia I.N."/>
            <person name="Sieber C.M."/>
            <person name="Letourneur Q."/>
            <person name="Ghozlane A."/>
            <person name="Andersen G.L."/>
            <person name="Li W.J."/>
            <person name="Hallam S.J."/>
            <person name="Muyzer G."/>
            <person name="de Oliveira V.M."/>
            <person name="Inskeep W.P."/>
            <person name="Banfield J.F."/>
            <person name="Gribaldo S."/>
        </authorList>
    </citation>
    <scope>NUCLEOTIDE SEQUENCE [LARGE SCALE GENOMIC DNA]</scope>
    <source>
        <strain evidence="2">NM1a</strain>
    </source>
</reference>
<dbReference type="InterPro" id="IPR003754">
    <property type="entry name" value="4pyrrol_synth_uPrphyn_synth"/>
</dbReference>
<dbReference type="AlphaFoldDB" id="A0A520KTV8"/>
<sequence>MIGITRPKEYLEDSAKIVRSYGFEPFFAPMISLHPVKTIDFQYFIDRLYSDMVDYIVFTSANGVKYTLELAKNEELDFIKRLKRTNIVAIGPKTARALREIGVSNIIISHEFSSEGIIDLLKDSVQGKDLELLRSSKGNLRLNKELKDCGAIVNDINIYTADLPKGADRERAEELVGLILKRRIDAVTFTSRMIADNFFSIAEDMGVKEDIIDLFRHNKVIVAVIGRETAKSLKRLNIREYIMPERFTFDDMIREIRDIIERF</sequence>
<dbReference type="InterPro" id="IPR036108">
    <property type="entry name" value="4pyrrol_syn_uPrphyn_synt_sf"/>
</dbReference>
<comment type="caution">
    <text evidence="2">The sequence shown here is derived from an EMBL/GenBank/DDBJ whole genome shotgun (WGS) entry which is preliminary data.</text>
</comment>
<evidence type="ECO:0000313" key="2">
    <source>
        <dbReference type="EMBL" id="RZN65246.1"/>
    </source>
</evidence>
<organism evidence="2 3">
    <name type="scientific">Methanoliparum thermophilum</name>
    <dbReference type="NCBI Taxonomy" id="2491083"/>
    <lineage>
        <taxon>Archaea</taxon>
        <taxon>Methanobacteriati</taxon>
        <taxon>Methanobacteriota</taxon>
        <taxon>Candidatus Methanoliparia</taxon>
        <taxon>Candidatus Methanoliparales</taxon>
        <taxon>Candidatus Methanoliparaceae</taxon>
        <taxon>Candidatus Methanoliparum</taxon>
    </lineage>
</organism>
<dbReference type="GO" id="GO:0006780">
    <property type="term" value="P:uroporphyrinogen III biosynthetic process"/>
    <property type="evidence" value="ECO:0007669"/>
    <property type="project" value="InterPro"/>
</dbReference>
<dbReference type="Pfam" id="PF02602">
    <property type="entry name" value="HEM4"/>
    <property type="match status" value="1"/>
</dbReference>
<dbReference type="PANTHER" id="PTHR40082:SF1">
    <property type="entry name" value="BLR5956 PROTEIN"/>
    <property type="match status" value="1"/>
</dbReference>
<name>A0A520KTV8_METT2</name>
<dbReference type="PANTHER" id="PTHR40082">
    <property type="entry name" value="BLR5956 PROTEIN"/>
    <property type="match status" value="1"/>
</dbReference>
<dbReference type="Gene3D" id="3.40.50.10090">
    <property type="match status" value="2"/>
</dbReference>
<dbReference type="EMBL" id="RXIF01000003">
    <property type="protein sequence ID" value="RZN65246.1"/>
    <property type="molecule type" value="Genomic_DNA"/>
</dbReference>
<feature type="domain" description="Tetrapyrrole biosynthesis uroporphyrinogen III synthase" evidence="1">
    <location>
        <begin position="15"/>
        <end position="253"/>
    </location>
</feature>
<dbReference type="InterPro" id="IPR039793">
    <property type="entry name" value="UROS/Hem4"/>
</dbReference>
<evidence type="ECO:0000313" key="3">
    <source>
        <dbReference type="Proteomes" id="UP000317158"/>
    </source>
</evidence>
<accession>A0A520KTV8</accession>